<geneLocation type="plasmid" evidence="6">
    <name>unnamed1</name>
</geneLocation>
<reference evidence="6 7" key="1">
    <citation type="submission" date="2016-11" db="EMBL/GenBank/DDBJ databases">
        <title>Rhizobium leguminosarum bv. viciae strain Vaf12 isolated from Vavilovia formosa root nodules from Russia, Dagestan.</title>
        <authorList>
            <person name="Kimeklis A."/>
        </authorList>
    </citation>
    <scope>NUCLEOTIDE SEQUENCE [LARGE SCALE GENOMIC DNA]</scope>
    <source>
        <strain evidence="6 7">Vaf-108</strain>
        <plasmid evidence="7">Plasmid unnamed1</plasmid>
    </source>
</reference>
<organism evidence="6 7">
    <name type="scientific">Rhizobium leguminosarum</name>
    <dbReference type="NCBI Taxonomy" id="384"/>
    <lineage>
        <taxon>Bacteria</taxon>
        <taxon>Pseudomonadati</taxon>
        <taxon>Pseudomonadota</taxon>
        <taxon>Alphaproteobacteria</taxon>
        <taxon>Hyphomicrobiales</taxon>
        <taxon>Rhizobiaceae</taxon>
        <taxon>Rhizobium/Agrobacterium group</taxon>
        <taxon>Rhizobium</taxon>
    </lineage>
</organism>
<dbReference type="EMBL" id="CP018229">
    <property type="protein sequence ID" value="API55651.1"/>
    <property type="molecule type" value="Genomic_DNA"/>
</dbReference>
<sequence length="449" mass="49812">MNLQVKQPLRDGEARAQKHSTSWDFTAELERLLNDYKARGNPIEVDFRKLVPLGAGIDRHTHLVHPYPAKLLINIPLFFLNAGQLCPPDGTVYDPFCGSGTVLLEAILAGRRCIGSDSNPLARQIAQVKTTWIDPKELLLAVEQVLAVDVEAVRFSPVMDVGKWYSEECQLEMGRLLNAIRIVCSGSILSFMEVCFSACVKRLSTSDPRLSVPVRLKGEALAGHLRSLPNVRDLFLRVASQNIGRIERLPQNSKPYAIFNDARAPLSESAEPDVDLVVSSPPYAGAQKYIRASSLSLGWLGLAPKAKLRNLERLNIGREHFSLAERRDIDLDARVGAGEILDDVSSINPLRAYIAGKYLQEMSEAADAIVARMKPGAKLVLIVGDNQVCGKNFKTTSFLQRIFELRGLRTQLELVDTIKSRGLMTKRNKTAGTIEREHVYILAKPHEES</sequence>
<dbReference type="Pfam" id="PF01555">
    <property type="entry name" value="N6_N4_Mtase"/>
    <property type="match status" value="1"/>
</dbReference>
<feature type="domain" description="DNA methylase N-4/N-6" evidence="5">
    <location>
        <begin position="85"/>
        <end position="126"/>
    </location>
</feature>
<keyword evidence="3" id="KW-0808">Transferase</keyword>
<dbReference type="AlphaFoldDB" id="A0A1L3ZJ73"/>
<dbReference type="InterPro" id="IPR053943">
    <property type="entry name" value="RlmKL-like_Mtase_CS"/>
</dbReference>
<keyword evidence="6" id="KW-0614">Plasmid</keyword>
<comment type="catalytic activity">
    <reaction evidence="4">
        <text>a 2'-deoxyadenosine in DNA + S-adenosyl-L-methionine = an N(6)-methyl-2'-deoxyadenosine in DNA + S-adenosyl-L-homocysteine + H(+)</text>
        <dbReference type="Rhea" id="RHEA:15197"/>
        <dbReference type="Rhea" id="RHEA-COMP:12418"/>
        <dbReference type="Rhea" id="RHEA-COMP:12419"/>
        <dbReference type="ChEBI" id="CHEBI:15378"/>
        <dbReference type="ChEBI" id="CHEBI:57856"/>
        <dbReference type="ChEBI" id="CHEBI:59789"/>
        <dbReference type="ChEBI" id="CHEBI:90615"/>
        <dbReference type="ChEBI" id="CHEBI:90616"/>
        <dbReference type="EC" id="2.1.1.72"/>
    </reaction>
</comment>
<dbReference type="InterPro" id="IPR029063">
    <property type="entry name" value="SAM-dependent_MTases_sf"/>
</dbReference>
<dbReference type="GO" id="GO:0008170">
    <property type="term" value="F:N-methyltransferase activity"/>
    <property type="evidence" value="ECO:0007669"/>
    <property type="project" value="InterPro"/>
</dbReference>
<accession>A0A1L3ZJ73</accession>
<evidence type="ECO:0000259" key="5">
    <source>
        <dbReference type="Pfam" id="PF01555"/>
    </source>
</evidence>
<dbReference type="RefSeq" id="WP_072641281.1">
    <property type="nucleotide sequence ID" value="NZ_CP018229.1"/>
</dbReference>
<protein>
    <recommendedName>
        <fullName evidence="1">site-specific DNA-methyltransferase (adenine-specific)</fullName>
        <ecNumber evidence="1">2.1.1.72</ecNumber>
    </recommendedName>
</protein>
<dbReference type="GO" id="GO:0003677">
    <property type="term" value="F:DNA binding"/>
    <property type="evidence" value="ECO:0007669"/>
    <property type="project" value="InterPro"/>
</dbReference>
<evidence type="ECO:0000313" key="7">
    <source>
        <dbReference type="Proteomes" id="UP000183050"/>
    </source>
</evidence>
<dbReference type="EC" id="2.1.1.72" evidence="1"/>
<dbReference type="GO" id="GO:0009007">
    <property type="term" value="F:site-specific DNA-methyltransferase (adenine-specific) activity"/>
    <property type="evidence" value="ECO:0007669"/>
    <property type="project" value="UniProtKB-EC"/>
</dbReference>
<dbReference type="Gene3D" id="3.40.50.150">
    <property type="entry name" value="Vaccinia Virus protein VP39"/>
    <property type="match status" value="2"/>
</dbReference>
<proteinExistence type="predicted"/>
<dbReference type="PROSITE" id="PS01261">
    <property type="entry name" value="UPF0020"/>
    <property type="match status" value="1"/>
</dbReference>
<name>A0A1L3ZJ73_RHILE</name>
<dbReference type="Proteomes" id="UP000183050">
    <property type="component" value="Plasmid unnamed1"/>
</dbReference>
<dbReference type="SUPFAM" id="SSF53335">
    <property type="entry name" value="S-adenosyl-L-methionine-dependent methyltransferases"/>
    <property type="match status" value="2"/>
</dbReference>
<evidence type="ECO:0000256" key="3">
    <source>
        <dbReference type="ARBA" id="ARBA00022679"/>
    </source>
</evidence>
<keyword evidence="2" id="KW-0489">Methyltransferase</keyword>
<evidence type="ECO:0000256" key="2">
    <source>
        <dbReference type="ARBA" id="ARBA00022603"/>
    </source>
</evidence>
<dbReference type="GO" id="GO:0032259">
    <property type="term" value="P:methylation"/>
    <property type="evidence" value="ECO:0007669"/>
    <property type="project" value="UniProtKB-KW"/>
</dbReference>
<evidence type="ECO:0000256" key="4">
    <source>
        <dbReference type="ARBA" id="ARBA00047942"/>
    </source>
</evidence>
<dbReference type="REBASE" id="175497">
    <property type="entry name" value="M.Rle108ORF29710P"/>
</dbReference>
<evidence type="ECO:0000313" key="6">
    <source>
        <dbReference type="EMBL" id="API55651.1"/>
    </source>
</evidence>
<dbReference type="InterPro" id="IPR002941">
    <property type="entry name" value="DNA_methylase_N4/N6"/>
</dbReference>
<gene>
    <name evidence="6" type="ORF">BMW22_29710</name>
</gene>
<evidence type="ECO:0000256" key="1">
    <source>
        <dbReference type="ARBA" id="ARBA00011900"/>
    </source>
</evidence>